<dbReference type="SUPFAM" id="SSF81383">
    <property type="entry name" value="F-box domain"/>
    <property type="match status" value="1"/>
</dbReference>
<organism evidence="3 4">
    <name type="scientific">Hebeloma cylindrosporum</name>
    <dbReference type="NCBI Taxonomy" id="76867"/>
    <lineage>
        <taxon>Eukaryota</taxon>
        <taxon>Fungi</taxon>
        <taxon>Dikarya</taxon>
        <taxon>Basidiomycota</taxon>
        <taxon>Agaricomycotina</taxon>
        <taxon>Agaricomycetes</taxon>
        <taxon>Agaricomycetidae</taxon>
        <taxon>Agaricales</taxon>
        <taxon>Agaricineae</taxon>
        <taxon>Hymenogastraceae</taxon>
        <taxon>Hebeloma</taxon>
    </lineage>
</organism>
<proteinExistence type="predicted"/>
<dbReference type="InterPro" id="IPR001810">
    <property type="entry name" value="F-box_dom"/>
</dbReference>
<dbReference type="AlphaFoldDB" id="A0A0C3C3A8"/>
<gene>
    <name evidence="3" type="ORF">M413DRAFT_447694</name>
</gene>
<protein>
    <recommendedName>
        <fullName evidence="2">F-box domain-containing protein</fullName>
    </recommendedName>
</protein>
<dbReference type="EMBL" id="KN831789">
    <property type="protein sequence ID" value="KIM38744.1"/>
    <property type="molecule type" value="Genomic_DNA"/>
</dbReference>
<evidence type="ECO:0000313" key="3">
    <source>
        <dbReference type="EMBL" id="KIM38744.1"/>
    </source>
</evidence>
<dbReference type="Pfam" id="PF12937">
    <property type="entry name" value="F-box-like"/>
    <property type="match status" value="1"/>
</dbReference>
<evidence type="ECO:0000256" key="1">
    <source>
        <dbReference type="SAM" id="Coils"/>
    </source>
</evidence>
<dbReference type="SUPFAM" id="SSF52047">
    <property type="entry name" value="RNI-like"/>
    <property type="match status" value="1"/>
</dbReference>
<name>A0A0C3C3A8_HEBCY</name>
<dbReference type="Gene3D" id="1.20.1280.50">
    <property type="match status" value="1"/>
</dbReference>
<dbReference type="OrthoDB" id="3365698at2759"/>
<dbReference type="Proteomes" id="UP000053424">
    <property type="component" value="Unassembled WGS sequence"/>
</dbReference>
<evidence type="ECO:0000259" key="2">
    <source>
        <dbReference type="PROSITE" id="PS50181"/>
    </source>
</evidence>
<dbReference type="InterPro" id="IPR032675">
    <property type="entry name" value="LRR_dom_sf"/>
</dbReference>
<feature type="domain" description="F-box" evidence="2">
    <location>
        <begin position="111"/>
        <end position="167"/>
    </location>
</feature>
<reference evidence="3 4" key="1">
    <citation type="submission" date="2014-04" db="EMBL/GenBank/DDBJ databases">
        <authorList>
            <consortium name="DOE Joint Genome Institute"/>
            <person name="Kuo A."/>
            <person name="Gay G."/>
            <person name="Dore J."/>
            <person name="Kohler A."/>
            <person name="Nagy L.G."/>
            <person name="Floudas D."/>
            <person name="Copeland A."/>
            <person name="Barry K.W."/>
            <person name="Cichocki N."/>
            <person name="Veneault-Fourrey C."/>
            <person name="LaButti K."/>
            <person name="Lindquist E.A."/>
            <person name="Lipzen A."/>
            <person name="Lundell T."/>
            <person name="Morin E."/>
            <person name="Murat C."/>
            <person name="Sun H."/>
            <person name="Tunlid A."/>
            <person name="Henrissat B."/>
            <person name="Grigoriev I.V."/>
            <person name="Hibbett D.S."/>
            <person name="Martin F."/>
            <person name="Nordberg H.P."/>
            <person name="Cantor M.N."/>
            <person name="Hua S.X."/>
        </authorList>
    </citation>
    <scope>NUCLEOTIDE SEQUENCE [LARGE SCALE GENOMIC DNA]</scope>
    <source>
        <strain evidence="4">h7</strain>
    </source>
</reference>
<sequence length="536" mass="60907">MVNYQGDNGTQKTQLCSTKELPRCPTHRENGFLSKLGETVVPDHTQVLSQLRSGHIPSEEEKAAISVTIRDQEAKIQALEDEKNRLTSLIRQIEEQQREVELEVEYQSGLLAPIRHLPDELLSEIMLYSTRGRVDVCSPFSDAWKLERVCKRWRNVAISIQELWSSIDIFMGNLTSYKPDAPMRIVEDLVDRCLRRSQSHSLSIKFIEIGSPSRFWTIFDHLSLASHRWRDISFSLSLFSESRPPLLDNGLTRLRSLGLSGLYGGRGTFSSFQHAQQLTQLRLFSVTTPFRTLILPWSQLTYLKTVYCEFRTGEFMEMLRQTPNLVEFTSNWNRGLTKNLPNGVKPIFFRSLRSFEIQASPVEIYNVFQPVAFPKLTELYITHLTLTKNLPICTPDSITSAIRRSQCFITTLSLSSDNAGCVSRILEETPHLINLTLEYINNLENVLCDLSRPDLLVPDLVNFTMTCKINQGMVIVGPLVEMVRARASTRTILSSGRFRSLNLTLKAERGVKAITRLLKPLSAEHGVAIVIHSLPA</sequence>
<keyword evidence="1" id="KW-0175">Coiled coil</keyword>
<dbReference type="PROSITE" id="PS50181">
    <property type="entry name" value="FBOX"/>
    <property type="match status" value="1"/>
</dbReference>
<evidence type="ECO:0000313" key="4">
    <source>
        <dbReference type="Proteomes" id="UP000053424"/>
    </source>
</evidence>
<reference evidence="4" key="2">
    <citation type="submission" date="2015-01" db="EMBL/GenBank/DDBJ databases">
        <title>Evolutionary Origins and Diversification of the Mycorrhizal Mutualists.</title>
        <authorList>
            <consortium name="DOE Joint Genome Institute"/>
            <consortium name="Mycorrhizal Genomics Consortium"/>
            <person name="Kohler A."/>
            <person name="Kuo A."/>
            <person name="Nagy L.G."/>
            <person name="Floudas D."/>
            <person name="Copeland A."/>
            <person name="Barry K.W."/>
            <person name="Cichocki N."/>
            <person name="Veneault-Fourrey C."/>
            <person name="LaButti K."/>
            <person name="Lindquist E.A."/>
            <person name="Lipzen A."/>
            <person name="Lundell T."/>
            <person name="Morin E."/>
            <person name="Murat C."/>
            <person name="Riley R."/>
            <person name="Ohm R."/>
            <person name="Sun H."/>
            <person name="Tunlid A."/>
            <person name="Henrissat B."/>
            <person name="Grigoriev I.V."/>
            <person name="Hibbett D.S."/>
            <person name="Martin F."/>
        </authorList>
    </citation>
    <scope>NUCLEOTIDE SEQUENCE [LARGE SCALE GENOMIC DNA]</scope>
    <source>
        <strain evidence="4">h7</strain>
    </source>
</reference>
<dbReference type="HOGENOM" id="CLU_018544_8_0_1"/>
<accession>A0A0C3C3A8</accession>
<feature type="coiled-coil region" evidence="1">
    <location>
        <begin position="62"/>
        <end position="103"/>
    </location>
</feature>
<dbReference type="InterPro" id="IPR036047">
    <property type="entry name" value="F-box-like_dom_sf"/>
</dbReference>
<keyword evidence="4" id="KW-1185">Reference proteome</keyword>
<dbReference type="Gene3D" id="3.80.10.10">
    <property type="entry name" value="Ribonuclease Inhibitor"/>
    <property type="match status" value="1"/>
</dbReference>